<proteinExistence type="predicted"/>
<organism evidence="1">
    <name type="scientific">termite gut metagenome</name>
    <dbReference type="NCBI Taxonomy" id="433724"/>
    <lineage>
        <taxon>unclassified sequences</taxon>
        <taxon>metagenomes</taxon>
        <taxon>organismal metagenomes</taxon>
    </lineage>
</organism>
<reference evidence="1" key="1">
    <citation type="submission" date="2019-03" db="EMBL/GenBank/DDBJ databases">
        <title>Single cell metagenomics reveals metabolic interactions within the superorganism composed of flagellate Streblomastix strix and complex community of Bacteroidetes bacteria on its surface.</title>
        <authorList>
            <person name="Treitli S.C."/>
            <person name="Kolisko M."/>
            <person name="Husnik F."/>
            <person name="Keeling P."/>
            <person name="Hampl V."/>
        </authorList>
    </citation>
    <scope>NUCLEOTIDE SEQUENCE</scope>
    <source>
        <strain evidence="1">STM</strain>
    </source>
</reference>
<gene>
    <name evidence="1" type="ORF">EZS27_039294</name>
</gene>
<dbReference type="EMBL" id="SNRY01008091">
    <property type="protein sequence ID" value="KAA6309160.1"/>
    <property type="molecule type" value="Genomic_DNA"/>
</dbReference>
<name>A0A5J4PJV0_9ZZZZ</name>
<evidence type="ECO:0000313" key="1">
    <source>
        <dbReference type="EMBL" id="KAA6309160.1"/>
    </source>
</evidence>
<comment type="caution">
    <text evidence="1">The sequence shown here is derived from an EMBL/GenBank/DDBJ whole genome shotgun (WGS) entry which is preliminary data.</text>
</comment>
<protein>
    <submittedName>
        <fullName evidence="1">Uncharacterized protein</fullName>
    </submittedName>
</protein>
<accession>A0A5J4PJV0</accession>
<dbReference type="AlphaFoldDB" id="A0A5J4PJV0"/>
<sequence>MEHTKLPFLYWYIAMHFLTISKKSFSSSELQRQLGHKRYQPIWELANKLRDVWANAMTYIRFQVR</sequence>